<comment type="similarity">
    <text evidence="8">Belongs to the sodium:neurotransmitter symporter (SNF) (TC 2.A.22) family.</text>
</comment>
<dbReference type="InterPro" id="IPR037272">
    <property type="entry name" value="SNS_sf"/>
</dbReference>
<feature type="compositionally biased region" description="Basic and acidic residues" evidence="9">
    <location>
        <begin position="18"/>
        <end position="28"/>
    </location>
</feature>
<comment type="subcellular location">
    <subcellularLocation>
        <location evidence="1">Membrane</location>
        <topology evidence="1">Multi-pass membrane protein</topology>
    </subcellularLocation>
</comment>
<feature type="transmembrane region" description="Helical" evidence="10">
    <location>
        <begin position="399"/>
        <end position="423"/>
    </location>
</feature>
<proteinExistence type="inferred from homology"/>
<organism evidence="11 12">
    <name type="scientific">Scleropages formosus</name>
    <name type="common">Asian bonytongue</name>
    <name type="synonym">Osteoglossum formosum</name>
    <dbReference type="NCBI Taxonomy" id="113540"/>
    <lineage>
        <taxon>Eukaryota</taxon>
        <taxon>Metazoa</taxon>
        <taxon>Chordata</taxon>
        <taxon>Craniata</taxon>
        <taxon>Vertebrata</taxon>
        <taxon>Euteleostomi</taxon>
        <taxon>Actinopterygii</taxon>
        <taxon>Neopterygii</taxon>
        <taxon>Teleostei</taxon>
        <taxon>Osteoglossocephala</taxon>
        <taxon>Osteoglossomorpha</taxon>
        <taxon>Osteoglossiformes</taxon>
        <taxon>Osteoglossidae</taxon>
        <taxon>Scleropages</taxon>
    </lineage>
</organism>
<comment type="caution">
    <text evidence="11">The sequence shown here is derived from an EMBL/GenBank/DDBJ whole genome shotgun (WGS) entry which is preliminary data.</text>
</comment>
<feature type="binding site" evidence="6">
    <location>
        <position position="314"/>
    </location>
    <ligand>
        <name>Na(+)</name>
        <dbReference type="ChEBI" id="CHEBI:29101"/>
        <label>1</label>
    </ligand>
</feature>
<dbReference type="PANTHER" id="PTHR11616">
    <property type="entry name" value="SODIUM/CHLORIDE DEPENDENT TRANSPORTER"/>
    <property type="match status" value="1"/>
</dbReference>
<keyword evidence="4 10" id="KW-1133">Transmembrane helix</keyword>
<evidence type="ECO:0000256" key="8">
    <source>
        <dbReference type="RuleBase" id="RU003732"/>
    </source>
</evidence>
<keyword evidence="6" id="KW-0479">Metal-binding</keyword>
<feature type="transmembrane region" description="Helical" evidence="10">
    <location>
        <begin position="264"/>
        <end position="291"/>
    </location>
</feature>
<feature type="transmembrane region" description="Helical" evidence="10">
    <location>
        <begin position="340"/>
        <end position="365"/>
    </location>
</feature>
<dbReference type="EMBL" id="JARO02002278">
    <property type="protein sequence ID" value="KPP73091.1"/>
    <property type="molecule type" value="Genomic_DNA"/>
</dbReference>
<keyword evidence="5 10" id="KW-0472">Membrane</keyword>
<dbReference type="AlphaFoldDB" id="A0A0P7YY50"/>
<dbReference type="PROSITE" id="PS50267">
    <property type="entry name" value="NA_NEUROTRAN_SYMP_3"/>
    <property type="match status" value="1"/>
</dbReference>
<dbReference type="Pfam" id="PF00209">
    <property type="entry name" value="SNF"/>
    <property type="match status" value="1"/>
</dbReference>
<dbReference type="PANTHER" id="PTHR11616:SF237">
    <property type="entry name" value="TRANSPORTER"/>
    <property type="match status" value="1"/>
</dbReference>
<feature type="binding site" evidence="6">
    <location>
        <position position="74"/>
    </location>
    <ligand>
        <name>Na(+)</name>
        <dbReference type="ChEBI" id="CHEBI:29101"/>
        <label>1</label>
    </ligand>
</feature>
<dbReference type="Proteomes" id="UP000034805">
    <property type="component" value="Unassembled WGS sequence"/>
</dbReference>
<feature type="transmembrane region" description="Helical" evidence="10">
    <location>
        <begin position="481"/>
        <end position="498"/>
    </location>
</feature>
<feature type="transmembrane region" description="Helical" evidence="10">
    <location>
        <begin position="519"/>
        <end position="538"/>
    </location>
</feature>
<dbReference type="InterPro" id="IPR000175">
    <property type="entry name" value="Na/ntran_symport"/>
</dbReference>
<name>A0A0P7YY50_SCLFO</name>
<dbReference type="GO" id="GO:0005332">
    <property type="term" value="F:gamma-aminobutyric acid:sodium:chloride symporter activity"/>
    <property type="evidence" value="ECO:0007669"/>
    <property type="project" value="TreeGrafter"/>
</dbReference>
<keyword evidence="6" id="KW-0915">Sodium</keyword>
<feature type="transmembrane region" description="Helical" evidence="10">
    <location>
        <begin position="311"/>
        <end position="328"/>
    </location>
</feature>
<evidence type="ECO:0000256" key="7">
    <source>
        <dbReference type="PIRSR" id="PIRSR600175-2"/>
    </source>
</evidence>
<evidence type="ECO:0000256" key="6">
    <source>
        <dbReference type="PIRSR" id="PIRSR600175-1"/>
    </source>
</evidence>
<dbReference type="PROSITE" id="PS00754">
    <property type="entry name" value="NA_NEUROTRAN_SYMP_2"/>
    <property type="match status" value="1"/>
</dbReference>
<keyword evidence="3 8" id="KW-0812">Transmembrane</keyword>
<dbReference type="CDD" id="cd11496">
    <property type="entry name" value="SLC6sbd-TauT-like"/>
    <property type="match status" value="1"/>
</dbReference>
<accession>A0A0P7YY50</accession>
<feature type="transmembrane region" description="Helical" evidence="10">
    <location>
        <begin position="63"/>
        <end position="80"/>
    </location>
</feature>
<feature type="binding site" evidence="6">
    <location>
        <position position="78"/>
    </location>
    <ligand>
        <name>Na(+)</name>
        <dbReference type="ChEBI" id="CHEBI:29101"/>
        <label>1</label>
    </ligand>
</feature>
<evidence type="ECO:0000313" key="11">
    <source>
        <dbReference type="EMBL" id="KPP73091.1"/>
    </source>
</evidence>
<reference evidence="11 12" key="1">
    <citation type="submission" date="2015-08" db="EMBL/GenBank/DDBJ databases">
        <title>The genome of the Asian arowana (Scleropages formosus).</title>
        <authorList>
            <person name="Tan M.H."/>
            <person name="Gan H.M."/>
            <person name="Croft L.J."/>
            <person name="Austin C.M."/>
        </authorList>
    </citation>
    <scope>NUCLEOTIDE SEQUENCE [LARGE SCALE GENOMIC DNA]</scope>
    <source>
        <strain evidence="11">Aro1</strain>
    </source>
</reference>
<gene>
    <name evidence="11" type="ORF">Z043_107849</name>
</gene>
<keyword evidence="8" id="KW-0769">Symport</keyword>
<evidence type="ECO:0000256" key="2">
    <source>
        <dbReference type="ARBA" id="ARBA00022448"/>
    </source>
</evidence>
<evidence type="ECO:0000256" key="1">
    <source>
        <dbReference type="ARBA" id="ARBA00004141"/>
    </source>
</evidence>
<feature type="compositionally biased region" description="Acidic residues" evidence="9">
    <location>
        <begin position="29"/>
        <end position="44"/>
    </location>
</feature>
<protein>
    <recommendedName>
        <fullName evidence="8">Transporter</fullName>
    </recommendedName>
</protein>
<feature type="binding site" evidence="6">
    <location>
        <position position="346"/>
    </location>
    <ligand>
        <name>Na(+)</name>
        <dbReference type="ChEBI" id="CHEBI:29101"/>
        <label>1</label>
    </ligand>
</feature>
<keyword evidence="7" id="KW-1015">Disulfide bond</keyword>
<dbReference type="SUPFAM" id="SSF161070">
    <property type="entry name" value="SNF-like"/>
    <property type="match status" value="1"/>
</dbReference>
<dbReference type="PRINTS" id="PR00176">
    <property type="entry name" value="NANEUSMPORT"/>
</dbReference>
<feature type="binding site" evidence="6">
    <location>
        <position position="414"/>
    </location>
    <ligand>
        <name>Na(+)</name>
        <dbReference type="ChEBI" id="CHEBI:29101"/>
        <label>1</label>
    </ligand>
</feature>
<dbReference type="GO" id="GO:0005886">
    <property type="term" value="C:plasma membrane"/>
    <property type="evidence" value="ECO:0007669"/>
    <property type="project" value="TreeGrafter"/>
</dbReference>
<evidence type="ECO:0000256" key="10">
    <source>
        <dbReference type="SAM" id="Phobius"/>
    </source>
</evidence>
<keyword evidence="2 8" id="KW-0813">Transport</keyword>
<feature type="transmembrane region" description="Helical" evidence="10">
    <location>
        <begin position="443"/>
        <end position="461"/>
    </location>
</feature>
<feature type="transmembrane region" description="Helical" evidence="10">
    <location>
        <begin position="558"/>
        <end position="579"/>
    </location>
</feature>
<feature type="transmembrane region" description="Helical" evidence="10">
    <location>
        <begin position="231"/>
        <end position="252"/>
    </location>
</feature>
<feature type="transmembrane region" description="Helical" evidence="10">
    <location>
        <begin position="145"/>
        <end position="166"/>
    </location>
</feature>
<dbReference type="PROSITE" id="PS00610">
    <property type="entry name" value="NA_NEUROTRAN_SYMP_1"/>
    <property type="match status" value="1"/>
</dbReference>
<sequence>MRDRMDWRMCRWNQTDGKAWREEDKESQGEEEEDDCRMEKEEESGVVQEEKPLEERGQWDSKVEFILAVAGNVVGLGNVWRFPYLCYKNGGGAFLVPYFVFVVTCGIPLFLLETAMGQYTQEGSITCWRKLCPVAEGIGYAGQLILFYSCICYITILAWALFYLIFSFSSQLPWASCNNTWNTDNCVDFSVQNSTIRRSGQTNTSSATTEFWERRVLSISGGIEEVGSIRWELLLCLITMWVVCYFCIWKGVRSTGKVVYFTATFPYVILFVLLIRGLTLPGALQGIVFYLYPDPTRLADAQVWMEAGAQIFFSYSLSSGSLTVLGSYNSYNNNCYRDTFWLCLLNSGTSFVAGFAVFSVLGFMAHQQGVPIEDVAESGPGLAFIAYPQAVAMMPLPQFWASCFFIMIILLGLDTQFVGIEVIMTSLSDMYPKLLRRSGRREIFLLFFCFTCCLMQLVMVSESGMYVIQLLDYYACNGSCMYFLSVFETLSIGWIFGADRMCDAIEHMTGEDPSPLFKLCWLCLTPVMSLGAFIFSMVQYQPLTFNRWYVYPEWVYSLGWLLAASSIALVPGCALIRLCTGTGSLRQRWSRMCEPDSELRLTKVLRAEHQYGTTAMEMATLNT</sequence>
<feature type="binding site" evidence="6">
    <location>
        <position position="411"/>
    </location>
    <ligand>
        <name>Na(+)</name>
        <dbReference type="ChEBI" id="CHEBI:29101"/>
        <label>1</label>
    </ligand>
</feature>
<dbReference type="GO" id="GO:0046872">
    <property type="term" value="F:metal ion binding"/>
    <property type="evidence" value="ECO:0007669"/>
    <property type="project" value="UniProtKB-KW"/>
</dbReference>
<evidence type="ECO:0000256" key="5">
    <source>
        <dbReference type="ARBA" id="ARBA00023136"/>
    </source>
</evidence>
<evidence type="ECO:0000313" key="12">
    <source>
        <dbReference type="Proteomes" id="UP000034805"/>
    </source>
</evidence>
<evidence type="ECO:0000256" key="3">
    <source>
        <dbReference type="ARBA" id="ARBA00022692"/>
    </source>
</evidence>
<dbReference type="GO" id="GO:0042995">
    <property type="term" value="C:cell projection"/>
    <property type="evidence" value="ECO:0007669"/>
    <property type="project" value="TreeGrafter"/>
</dbReference>
<evidence type="ECO:0000256" key="4">
    <source>
        <dbReference type="ARBA" id="ARBA00022989"/>
    </source>
</evidence>
<evidence type="ECO:0000256" key="9">
    <source>
        <dbReference type="SAM" id="MobiDB-lite"/>
    </source>
</evidence>
<feature type="disulfide bond" evidence="7">
    <location>
        <begin position="177"/>
        <end position="186"/>
    </location>
</feature>
<feature type="binding site" evidence="6">
    <location>
        <position position="71"/>
    </location>
    <ligand>
        <name>Na(+)</name>
        <dbReference type="ChEBI" id="CHEBI:29101"/>
        <label>1</label>
    </ligand>
</feature>
<feature type="transmembrane region" description="Helical" evidence="10">
    <location>
        <begin position="92"/>
        <end position="112"/>
    </location>
</feature>
<feature type="region of interest" description="Disordered" evidence="9">
    <location>
        <begin position="18"/>
        <end position="51"/>
    </location>
</feature>